<dbReference type="Pfam" id="PF01734">
    <property type="entry name" value="Patatin"/>
    <property type="match status" value="1"/>
</dbReference>
<dbReference type="PANTHER" id="PTHR24185">
    <property type="entry name" value="CALCIUM-INDEPENDENT PHOSPHOLIPASE A2-GAMMA"/>
    <property type="match status" value="1"/>
</dbReference>
<keyword evidence="2 4" id="KW-0442">Lipid degradation</keyword>
<dbReference type="Proteomes" id="UP001152799">
    <property type="component" value="Chromosome 2"/>
</dbReference>
<evidence type="ECO:0000256" key="4">
    <source>
        <dbReference type="PROSITE-ProRule" id="PRU01161"/>
    </source>
</evidence>
<evidence type="ECO:0000256" key="2">
    <source>
        <dbReference type="ARBA" id="ARBA00022963"/>
    </source>
</evidence>
<keyword evidence="7" id="KW-1185">Reference proteome</keyword>
<dbReference type="CDD" id="cd07211">
    <property type="entry name" value="Pat_PNPLA8"/>
    <property type="match status" value="1"/>
</dbReference>
<gene>
    <name evidence="6" type="ORF">CEUTPL_LOCUS5539</name>
</gene>
<dbReference type="InterPro" id="IPR045217">
    <property type="entry name" value="PNPLA8-like"/>
</dbReference>
<dbReference type="GO" id="GO:0016042">
    <property type="term" value="P:lipid catabolic process"/>
    <property type="evidence" value="ECO:0007669"/>
    <property type="project" value="UniProtKB-UniRule"/>
</dbReference>
<feature type="short sequence motif" description="GXGXXG" evidence="4">
    <location>
        <begin position="238"/>
        <end position="243"/>
    </location>
</feature>
<feature type="domain" description="PNPLA" evidence="5">
    <location>
        <begin position="234"/>
        <end position="427"/>
    </location>
</feature>
<reference evidence="6" key="1">
    <citation type="submission" date="2022-01" db="EMBL/GenBank/DDBJ databases">
        <authorList>
            <person name="King R."/>
        </authorList>
    </citation>
    <scope>NUCLEOTIDE SEQUENCE</scope>
</reference>
<dbReference type="GO" id="GO:0019369">
    <property type="term" value="P:arachidonate metabolic process"/>
    <property type="evidence" value="ECO:0007669"/>
    <property type="project" value="TreeGrafter"/>
</dbReference>
<evidence type="ECO:0000313" key="6">
    <source>
        <dbReference type="EMBL" id="CAG9764915.1"/>
    </source>
</evidence>
<evidence type="ECO:0000259" key="5">
    <source>
        <dbReference type="PROSITE" id="PS51635"/>
    </source>
</evidence>
<evidence type="ECO:0000256" key="3">
    <source>
        <dbReference type="ARBA" id="ARBA00023098"/>
    </source>
</evidence>
<protein>
    <recommendedName>
        <fullName evidence="5">PNPLA domain-containing protein</fullName>
    </recommendedName>
</protein>
<dbReference type="AlphaFoldDB" id="A0A9N9MLI1"/>
<proteinExistence type="predicted"/>
<keyword evidence="1 4" id="KW-0378">Hydrolase</keyword>
<name>A0A9N9MLI1_9CUCU</name>
<dbReference type="Gene3D" id="3.40.1090.10">
    <property type="entry name" value="Cytosolic phospholipase A2 catalytic domain"/>
    <property type="match status" value="1"/>
</dbReference>
<dbReference type="PANTHER" id="PTHR24185:SF1">
    <property type="entry name" value="CALCIUM-INDEPENDENT PHOSPHOLIPASE A2-GAMMA"/>
    <property type="match status" value="1"/>
</dbReference>
<evidence type="ECO:0000256" key="1">
    <source>
        <dbReference type="ARBA" id="ARBA00022801"/>
    </source>
</evidence>
<dbReference type="InterPro" id="IPR016035">
    <property type="entry name" value="Acyl_Trfase/lysoPLipase"/>
</dbReference>
<accession>A0A9N9MLI1</accession>
<feature type="active site" description="Nucleophile" evidence="4">
    <location>
        <position position="272"/>
    </location>
</feature>
<dbReference type="InterPro" id="IPR002641">
    <property type="entry name" value="PNPLA_dom"/>
</dbReference>
<organism evidence="6 7">
    <name type="scientific">Ceutorhynchus assimilis</name>
    <name type="common">cabbage seed weevil</name>
    <dbReference type="NCBI Taxonomy" id="467358"/>
    <lineage>
        <taxon>Eukaryota</taxon>
        <taxon>Metazoa</taxon>
        <taxon>Ecdysozoa</taxon>
        <taxon>Arthropoda</taxon>
        <taxon>Hexapoda</taxon>
        <taxon>Insecta</taxon>
        <taxon>Pterygota</taxon>
        <taxon>Neoptera</taxon>
        <taxon>Endopterygota</taxon>
        <taxon>Coleoptera</taxon>
        <taxon>Polyphaga</taxon>
        <taxon>Cucujiformia</taxon>
        <taxon>Curculionidae</taxon>
        <taxon>Ceutorhynchinae</taxon>
        <taxon>Ceutorhynchus</taxon>
    </lineage>
</organism>
<sequence length="566" mass="63929">MEYLCRSRPCISAAGRRYLSDSPTPDNLKMHAKTVILNQWRLINQLKTYFSKLTNDKTFEKALNKEFAHFLQKIDPKTYGKDVLRYFTATMGSDTNQNKKQIKGDPEKNIISFPNVFGNMFKDEPKPAPVPVPKWKTVKPIISKESVTSRTSQVLSALALAQSETSTLARIEDLVAHLKQYPEAKHAAVKEGALRLLLRIDKQTKVKPIQCAINEAMALLGAAKPVKGKGIRILSIDGGGTRGILVIEMLRKLEELSGKPVYEMFDLICGVSTGAIIGSLIALKQHTLDEALDVYKTISSQIFTQSALKGTSSLVWSHSYYDTELWETLLKNQWDKTLIETNRNLKCPKYCAVSALVNHSRISAYLFRNYSLPCRVQSQYLGGYDHQVWEAVRASSAAPTYFEEFKIKNMIHQDGGILVNNPTAVAIHEAKLLWPRTPIQCVISFGTGRTVPNPIETTEPTQNNNTSWKHKFLAILDSATDTEGVHTMLSDLLPEGSYFRFNPYLTEMVSMSEINPIKFAQLERDAIMYLRRNEDKFQHAAKKLSETKTVAQKCEEWVNLNRQIYA</sequence>
<feature type="active site" description="Proton acceptor" evidence="4">
    <location>
        <position position="414"/>
    </location>
</feature>
<dbReference type="EMBL" id="OU892278">
    <property type="protein sequence ID" value="CAG9764915.1"/>
    <property type="molecule type" value="Genomic_DNA"/>
</dbReference>
<feature type="short sequence motif" description="DGA/G" evidence="4">
    <location>
        <begin position="414"/>
        <end position="416"/>
    </location>
</feature>
<keyword evidence="3 4" id="KW-0443">Lipid metabolism</keyword>
<dbReference type="GO" id="GO:0016020">
    <property type="term" value="C:membrane"/>
    <property type="evidence" value="ECO:0007669"/>
    <property type="project" value="TreeGrafter"/>
</dbReference>
<evidence type="ECO:0000313" key="7">
    <source>
        <dbReference type="Proteomes" id="UP001152799"/>
    </source>
</evidence>
<dbReference type="GO" id="GO:0047499">
    <property type="term" value="F:calcium-independent phospholipase A2 activity"/>
    <property type="evidence" value="ECO:0007669"/>
    <property type="project" value="TreeGrafter"/>
</dbReference>
<dbReference type="SUPFAM" id="SSF52151">
    <property type="entry name" value="FabD/lysophospholipase-like"/>
    <property type="match status" value="1"/>
</dbReference>
<feature type="short sequence motif" description="GXSXG" evidence="4">
    <location>
        <begin position="270"/>
        <end position="274"/>
    </location>
</feature>
<dbReference type="PROSITE" id="PS51635">
    <property type="entry name" value="PNPLA"/>
    <property type="match status" value="1"/>
</dbReference>
<dbReference type="OrthoDB" id="630895at2759"/>